<dbReference type="Pfam" id="PF00881">
    <property type="entry name" value="Nitroreductase"/>
    <property type="match status" value="1"/>
</dbReference>
<feature type="domain" description="Nitroreductase" evidence="1">
    <location>
        <begin position="292"/>
        <end position="465"/>
    </location>
</feature>
<keyword evidence="4" id="KW-1185">Reference proteome</keyword>
<dbReference type="InterPro" id="IPR029479">
    <property type="entry name" value="Nitroreductase"/>
</dbReference>
<dbReference type="InterPro" id="IPR052544">
    <property type="entry name" value="Bacteriocin_Proc_Enz"/>
</dbReference>
<feature type="domain" description="Cyanobactin oxidase ThcOx second" evidence="2">
    <location>
        <begin position="134"/>
        <end position="243"/>
    </location>
</feature>
<dbReference type="NCBIfam" id="TIGR03605">
    <property type="entry name" value="antibiot_sagB"/>
    <property type="match status" value="1"/>
</dbReference>
<dbReference type="PANTHER" id="PTHR43745:SF2">
    <property type="entry name" value="NITROREDUCTASE MJ1384-RELATED"/>
    <property type="match status" value="1"/>
</dbReference>
<name>A0ABP4WXQ3_9ACTN</name>
<dbReference type="EMBL" id="BAAALS010000018">
    <property type="protein sequence ID" value="GAA1762847.1"/>
    <property type="molecule type" value="Genomic_DNA"/>
</dbReference>
<dbReference type="InterPro" id="IPR020051">
    <property type="entry name" value="SagB-type_dehydrogenase"/>
</dbReference>
<dbReference type="Pfam" id="PF22767">
    <property type="entry name" value="ThcOx"/>
    <property type="match status" value="1"/>
</dbReference>
<evidence type="ECO:0000313" key="4">
    <source>
        <dbReference type="Proteomes" id="UP001500655"/>
    </source>
</evidence>
<proteinExistence type="predicted"/>
<dbReference type="CDD" id="cd02142">
    <property type="entry name" value="McbC_SagB-like_oxidoreductase"/>
    <property type="match status" value="1"/>
</dbReference>
<evidence type="ECO:0000259" key="1">
    <source>
        <dbReference type="Pfam" id="PF00881"/>
    </source>
</evidence>
<dbReference type="Proteomes" id="UP001500655">
    <property type="component" value="Unassembled WGS sequence"/>
</dbReference>
<dbReference type="Gene3D" id="3.40.109.10">
    <property type="entry name" value="NADH Oxidase"/>
    <property type="match status" value="1"/>
</dbReference>
<evidence type="ECO:0000259" key="2">
    <source>
        <dbReference type="Pfam" id="PF22767"/>
    </source>
</evidence>
<dbReference type="RefSeq" id="WP_344083332.1">
    <property type="nucleotide sequence ID" value="NZ_BAAALS010000018.1"/>
</dbReference>
<protein>
    <submittedName>
        <fullName evidence="3">SagB family peptide dehydrogenase</fullName>
    </submittedName>
</protein>
<organism evidence="3 4">
    <name type="scientific">Luedemannella helvata</name>
    <dbReference type="NCBI Taxonomy" id="349315"/>
    <lineage>
        <taxon>Bacteria</taxon>
        <taxon>Bacillati</taxon>
        <taxon>Actinomycetota</taxon>
        <taxon>Actinomycetes</taxon>
        <taxon>Micromonosporales</taxon>
        <taxon>Micromonosporaceae</taxon>
        <taxon>Luedemannella</taxon>
    </lineage>
</organism>
<reference evidence="4" key="1">
    <citation type="journal article" date="2019" name="Int. J. Syst. Evol. Microbiol.">
        <title>The Global Catalogue of Microorganisms (GCM) 10K type strain sequencing project: providing services to taxonomists for standard genome sequencing and annotation.</title>
        <authorList>
            <consortium name="The Broad Institute Genomics Platform"/>
            <consortium name="The Broad Institute Genome Sequencing Center for Infectious Disease"/>
            <person name="Wu L."/>
            <person name="Ma J."/>
        </authorList>
    </citation>
    <scope>NUCLEOTIDE SEQUENCE [LARGE SCALE GENOMIC DNA]</scope>
    <source>
        <strain evidence="4">JCM 13249</strain>
    </source>
</reference>
<sequence>MILAQAPVQRPTGFVEELRLRRDATLTTSDTGVLTLRQSRFELVMAAPGVGRRGLLLRLAERWVSHLDANRLVAEIEGEAQIMRAQVLLRRLVMHCWLDRRLSLAGRPLLEVMPKGLGQLGAEPERRHRPGGAYKLSRFVALRAEDGRMVAQSPLSTIAIGLPDQRVLGALVAAAGEDGCDPAAFAAAANVEEAVAARLMDELLTAGVVVAAADQRAERAQPPQALWSPEDLDLHGRSRAGRHALPLGGTYRFAERFPPAPLRAAFPGRPVVALPVPAAGAGDGPSFAAVLAARRTVRDHDAEHPITLGQLAEFLYRTQHTSDIRELDGHEVGRRPYPTGGGLCELEVYPMVTRCDGLAAGLYHYDSVGHRLELLAPHDGVAERLLAYASAAASIRTPPQVLLVVTARVQRLMWKYEGLAYALMLKNSGLMTELMYLVAAAMGLAPCALGAGDSAAFATLSGLDPLVEPSIADFLLGSRVAA</sequence>
<evidence type="ECO:0000313" key="3">
    <source>
        <dbReference type="EMBL" id="GAA1762847.1"/>
    </source>
</evidence>
<dbReference type="SUPFAM" id="SSF55469">
    <property type="entry name" value="FMN-dependent nitroreductase-like"/>
    <property type="match status" value="1"/>
</dbReference>
<gene>
    <name evidence="3" type="ORF">GCM10009681_37410</name>
</gene>
<dbReference type="InterPro" id="IPR000415">
    <property type="entry name" value="Nitroreductase-like"/>
</dbReference>
<dbReference type="InterPro" id="IPR054488">
    <property type="entry name" value="ThcOx_dom2"/>
</dbReference>
<accession>A0ABP4WXQ3</accession>
<dbReference type="PANTHER" id="PTHR43745">
    <property type="entry name" value="NITROREDUCTASE MJ1384-RELATED"/>
    <property type="match status" value="1"/>
</dbReference>
<comment type="caution">
    <text evidence="3">The sequence shown here is derived from an EMBL/GenBank/DDBJ whole genome shotgun (WGS) entry which is preliminary data.</text>
</comment>